<dbReference type="InterPro" id="IPR049942">
    <property type="entry name" value="DML1/Misato"/>
</dbReference>
<dbReference type="InterPro" id="IPR007110">
    <property type="entry name" value="Ig-like_dom"/>
</dbReference>
<accession>A0ABR3LPQ6</accession>
<dbReference type="InterPro" id="IPR036525">
    <property type="entry name" value="Tubulin/FtsZ_GTPase_sf"/>
</dbReference>
<dbReference type="Pfam" id="PF07686">
    <property type="entry name" value="V-set"/>
    <property type="match status" value="1"/>
</dbReference>
<feature type="domain" description="Ig-like" evidence="4">
    <location>
        <begin position="32"/>
        <end position="111"/>
    </location>
</feature>
<dbReference type="PROSITE" id="PS50835">
    <property type="entry name" value="IG_LIKE"/>
    <property type="match status" value="1"/>
</dbReference>
<dbReference type="Gene3D" id="2.60.40.10">
    <property type="entry name" value="Immunoglobulins"/>
    <property type="match status" value="1"/>
</dbReference>
<dbReference type="Pfam" id="PF14881">
    <property type="entry name" value="Tubulin_3"/>
    <property type="match status" value="1"/>
</dbReference>
<evidence type="ECO:0000256" key="1">
    <source>
        <dbReference type="ARBA" id="ARBA00004496"/>
    </source>
</evidence>
<feature type="chain" id="PRO_5045713318" description="Ig-like domain-containing protein" evidence="3">
    <location>
        <begin position="21"/>
        <end position="607"/>
    </location>
</feature>
<gene>
    <name evidence="5" type="ORF">QQF64_012946</name>
</gene>
<dbReference type="PANTHER" id="PTHR13391:SF0">
    <property type="entry name" value="PROTEIN MISATO HOMOLOG 1"/>
    <property type="match status" value="1"/>
</dbReference>
<dbReference type="EMBL" id="JAYMGO010000019">
    <property type="protein sequence ID" value="KAL1254885.1"/>
    <property type="molecule type" value="Genomic_DNA"/>
</dbReference>
<keyword evidence="3" id="KW-0732">Signal</keyword>
<dbReference type="InterPro" id="IPR013783">
    <property type="entry name" value="Ig-like_fold"/>
</dbReference>
<keyword evidence="6" id="KW-1185">Reference proteome</keyword>
<evidence type="ECO:0000259" key="4">
    <source>
        <dbReference type="PROSITE" id="PS50835"/>
    </source>
</evidence>
<evidence type="ECO:0000313" key="6">
    <source>
        <dbReference type="Proteomes" id="UP001558613"/>
    </source>
</evidence>
<organism evidence="5 6">
    <name type="scientific">Cirrhinus molitorella</name>
    <name type="common">mud carp</name>
    <dbReference type="NCBI Taxonomy" id="172907"/>
    <lineage>
        <taxon>Eukaryota</taxon>
        <taxon>Metazoa</taxon>
        <taxon>Chordata</taxon>
        <taxon>Craniata</taxon>
        <taxon>Vertebrata</taxon>
        <taxon>Euteleostomi</taxon>
        <taxon>Actinopterygii</taxon>
        <taxon>Neopterygii</taxon>
        <taxon>Teleostei</taxon>
        <taxon>Ostariophysi</taxon>
        <taxon>Cypriniformes</taxon>
        <taxon>Cyprinidae</taxon>
        <taxon>Labeoninae</taxon>
        <taxon>Labeonini</taxon>
        <taxon>Cirrhinus</taxon>
    </lineage>
</organism>
<dbReference type="SMART" id="SM00406">
    <property type="entry name" value="IGv"/>
    <property type="match status" value="1"/>
</dbReference>
<evidence type="ECO:0000256" key="2">
    <source>
        <dbReference type="ARBA" id="ARBA00022490"/>
    </source>
</evidence>
<feature type="signal peptide" evidence="3">
    <location>
        <begin position="1"/>
        <end position="20"/>
    </location>
</feature>
<dbReference type="InterPro" id="IPR029209">
    <property type="entry name" value="DML1/Misato_tubulin"/>
</dbReference>
<reference evidence="5 6" key="1">
    <citation type="submission" date="2023-09" db="EMBL/GenBank/DDBJ databases">
        <authorList>
            <person name="Wang M."/>
        </authorList>
    </citation>
    <scope>NUCLEOTIDE SEQUENCE [LARGE SCALE GENOMIC DNA]</scope>
    <source>
        <strain evidence="5">GT-2023</strain>
        <tissue evidence="5">Liver</tissue>
    </source>
</reference>
<dbReference type="InterPro" id="IPR036179">
    <property type="entry name" value="Ig-like_dom_sf"/>
</dbReference>
<protein>
    <recommendedName>
        <fullName evidence="4">Ig-like domain-containing protein</fullName>
    </recommendedName>
</protein>
<evidence type="ECO:0000256" key="3">
    <source>
        <dbReference type="SAM" id="SignalP"/>
    </source>
</evidence>
<comment type="caution">
    <text evidence="5">The sequence shown here is derived from an EMBL/GenBank/DDBJ whole genome shotgun (WGS) entry which is preliminary data.</text>
</comment>
<dbReference type="PANTHER" id="PTHR13391">
    <property type="entry name" value="MITOCHONDRIAL DISTRIBUTION REGULATOR MISATO"/>
    <property type="match status" value="1"/>
</dbReference>
<dbReference type="SUPFAM" id="SSF48726">
    <property type="entry name" value="Immunoglobulin"/>
    <property type="match status" value="1"/>
</dbReference>
<proteinExistence type="predicted"/>
<dbReference type="InterPro" id="IPR013106">
    <property type="entry name" value="Ig_V-set"/>
</dbReference>
<comment type="subcellular location">
    <subcellularLocation>
        <location evidence="1">Cytoplasm</location>
    </subcellularLocation>
</comment>
<dbReference type="Proteomes" id="UP001558613">
    <property type="component" value="Unassembled WGS sequence"/>
</dbReference>
<dbReference type="Gene3D" id="3.40.50.1440">
    <property type="entry name" value="Tubulin/FtsZ, GTPase domain"/>
    <property type="match status" value="1"/>
</dbReference>
<dbReference type="SUPFAM" id="SSF52490">
    <property type="entry name" value="Tubulin nucleotide-binding domain-like"/>
    <property type="match status" value="1"/>
</dbReference>
<sequence length="607" mass="66994">MEKVMFFCVFLIIQISFSEQDMILFSLQLNDNNITLNCRWSSTNNMYEIAWYHQNPDSGQLTVLMFVKIFGRSLFSDFENSRMTLDANMMTQTASLVIHGLKESDSGLYFCGIKSSPVLSMHFGNPIRLQLNVSDTQTDSEDKKDKTHSDVEITDGRRYGAVRHSGGWVDWGIEALPHGGDRCSPTTHRVKLPTAKIVESYPTEVSIKETCESERLEVFGQGEALLQGPVLEDLEDRLHFFVEECDYLQGFQVLCDLADGFSGLGSKVTELLRDSYGGRGILTWGVAPVNHPDTSSIKDLYHMMNCALGTLQMANNSSFFCPLTLRGGLMRRPPPPTTFPLLNYDPVLWYHSSSVLALALDCMTTSFRLRQNSAPMWQLSDALTVSGRKVVSAYGSVPFPMMHGSCLPDALDAFADVLPWKPISACPEIGDGRCFGQSVTLRGLDGQSLVSPLLPGTEPPSSLHLEHSGEDVLASYVRLHYPSSPLAVQLLSGGSKLTPPFPQIFSPALSPQGFLQNQTADHYTSSQPVVGLPVLTSLQSSPATGLQLSELQKACAALDLRRVAPSFLTHGPEPGDITESMEQLRNLAHCYRQDRCRSSSEEDDDDD</sequence>
<name>A0ABR3LPQ6_9TELE</name>
<evidence type="ECO:0000313" key="5">
    <source>
        <dbReference type="EMBL" id="KAL1254885.1"/>
    </source>
</evidence>
<keyword evidence="2" id="KW-0963">Cytoplasm</keyword>